<dbReference type="Proteomes" id="UP000606786">
    <property type="component" value="Unassembled WGS sequence"/>
</dbReference>
<evidence type="ECO:0000313" key="2">
    <source>
        <dbReference type="EMBL" id="CAD6998823.1"/>
    </source>
</evidence>
<proteinExistence type="predicted"/>
<protein>
    <submittedName>
        <fullName evidence="2">(Mediterranean fruit fly) hypothetical protein</fullName>
    </submittedName>
</protein>
<feature type="signal peptide" evidence="1">
    <location>
        <begin position="1"/>
        <end position="21"/>
    </location>
</feature>
<feature type="chain" id="PRO_5032758242" evidence="1">
    <location>
        <begin position="22"/>
        <end position="113"/>
    </location>
</feature>
<evidence type="ECO:0000313" key="3">
    <source>
        <dbReference type="Proteomes" id="UP000606786"/>
    </source>
</evidence>
<keyword evidence="1" id="KW-0732">Signal</keyword>
<name>A0A811UP46_CERCA</name>
<comment type="caution">
    <text evidence="2">The sequence shown here is derived from an EMBL/GenBank/DDBJ whole genome shotgun (WGS) entry which is preliminary data.</text>
</comment>
<organism evidence="2 3">
    <name type="scientific">Ceratitis capitata</name>
    <name type="common">Mediterranean fruit fly</name>
    <name type="synonym">Tephritis capitata</name>
    <dbReference type="NCBI Taxonomy" id="7213"/>
    <lineage>
        <taxon>Eukaryota</taxon>
        <taxon>Metazoa</taxon>
        <taxon>Ecdysozoa</taxon>
        <taxon>Arthropoda</taxon>
        <taxon>Hexapoda</taxon>
        <taxon>Insecta</taxon>
        <taxon>Pterygota</taxon>
        <taxon>Neoptera</taxon>
        <taxon>Endopterygota</taxon>
        <taxon>Diptera</taxon>
        <taxon>Brachycera</taxon>
        <taxon>Muscomorpha</taxon>
        <taxon>Tephritoidea</taxon>
        <taxon>Tephritidae</taxon>
        <taxon>Ceratitis</taxon>
        <taxon>Ceratitis</taxon>
    </lineage>
</organism>
<gene>
    <name evidence="2" type="ORF">CCAP1982_LOCUS7372</name>
</gene>
<reference evidence="2" key="1">
    <citation type="submission" date="2020-11" db="EMBL/GenBank/DDBJ databases">
        <authorList>
            <person name="Whitehead M."/>
        </authorList>
    </citation>
    <scope>NUCLEOTIDE SEQUENCE</scope>
    <source>
        <strain evidence="2">EGII</strain>
    </source>
</reference>
<dbReference type="AlphaFoldDB" id="A0A811UP46"/>
<keyword evidence="3" id="KW-1185">Reference proteome</keyword>
<evidence type="ECO:0000256" key="1">
    <source>
        <dbReference type="SAM" id="SignalP"/>
    </source>
</evidence>
<accession>A0A811UP46</accession>
<dbReference type="EMBL" id="CAJHJT010000012">
    <property type="protein sequence ID" value="CAD6998823.1"/>
    <property type="molecule type" value="Genomic_DNA"/>
</dbReference>
<sequence length="113" mass="13067">MHYLSIIFTFGFLYFSTQINGQILSSDKASDSRVLILWHPELGRQDNKVDIIQDYIVDKLGLPHLRWRVRQAREEQKGIVFEMFSVAEAMEILKQAELLDQSNISIVPAMSVK</sequence>